<dbReference type="Pfam" id="PF08631">
    <property type="entry name" value="SPO22"/>
    <property type="match status" value="2"/>
</dbReference>
<keyword evidence="3" id="KW-1185">Reference proteome</keyword>
<gene>
    <name evidence="2" type="ORF">QTJ16_005147</name>
</gene>
<evidence type="ECO:0000256" key="1">
    <source>
        <dbReference type="ARBA" id="ARBA00023254"/>
    </source>
</evidence>
<keyword evidence="1" id="KW-0469">Meiosis</keyword>
<dbReference type="InterPro" id="IPR039057">
    <property type="entry name" value="Spo22/ZIP4"/>
</dbReference>
<evidence type="ECO:0000313" key="2">
    <source>
        <dbReference type="EMBL" id="KAK2625835.1"/>
    </source>
</evidence>
<dbReference type="InterPro" id="IPR013940">
    <property type="entry name" value="Spo22/ZIP4/TEX11"/>
</dbReference>
<dbReference type="AlphaFoldDB" id="A0AAD9T039"/>
<protein>
    <recommendedName>
        <fullName evidence="4">Protein ZIP4 homolog</fullName>
    </recommendedName>
</protein>
<dbReference type="GO" id="GO:0051321">
    <property type="term" value="P:meiotic cell cycle"/>
    <property type="evidence" value="ECO:0007669"/>
    <property type="project" value="UniProtKB-KW"/>
</dbReference>
<organism evidence="2 3">
    <name type="scientific">Diplocarpon rosae</name>
    <dbReference type="NCBI Taxonomy" id="946125"/>
    <lineage>
        <taxon>Eukaryota</taxon>
        <taxon>Fungi</taxon>
        <taxon>Dikarya</taxon>
        <taxon>Ascomycota</taxon>
        <taxon>Pezizomycotina</taxon>
        <taxon>Leotiomycetes</taxon>
        <taxon>Helotiales</taxon>
        <taxon>Drepanopezizaceae</taxon>
        <taxon>Diplocarpon</taxon>
    </lineage>
</organism>
<evidence type="ECO:0000313" key="3">
    <source>
        <dbReference type="Proteomes" id="UP001285354"/>
    </source>
</evidence>
<accession>A0AAD9T039</accession>
<dbReference type="PANTHER" id="PTHR40375">
    <property type="entry name" value="SPORULATION-SPECIFIC PROTEIN 22"/>
    <property type="match status" value="1"/>
</dbReference>
<dbReference type="PANTHER" id="PTHR40375:SF2">
    <property type="entry name" value="SPORULATION-SPECIFIC PROTEIN 22"/>
    <property type="match status" value="1"/>
</dbReference>
<sequence>MAPAGPAQPARPVKEQRVNNILSFAAELEAQLPVAAASKASTTTIQQLEKNIYSFPENLSVTSVSKYEDLDRTGIAIWNLCTRLRREYDTDKPQDIPIVLLLARVYAFLVIDCAHVGGRSAADNLARIMRAGIKAGKSCLERKEFQLAVKVLGKVSEHEAAMNTLIAEMKKEERKICEGLVAEYYVLRTALAWYQSQFDMADHMFGKSISAKQFFTPSTAESLSDILYEIGKGLLAKQQYPMAVKWLERAGEVLEGQELDRLSMDATELRTSILQSLTKALLGLKDAEATERARGIIDLLQNQVGDKLVVLLLRLELLSASPADDGVPWDSISYLDVLQRMVRALVLNDGNFRLIMSHIRKLSEKSPSLAANALDSFLLLRVLEQDRDEWFEKALVTRIWIVAGQKDEPDSLVQLEELFSTLLTKFTKPASSAATVAAHTVFWRRYTLVCGANSCQLIWKRIESNYSQGQYDIAEKWCRLALHQIFSKSGELNMGRISRKLLLCALARMDIGSAREIFSAMPDTAKSEPMSRFLMYKIAVRCRETHLAAECLQFIGSASTKDPKLLYACVLEAQQAGDRVQTLAALQLVLEKCGYESPSINLPSLLRLTMTLMVQQIDEFSKNGDDADANAVVEKLCTVYEKGRKRSARASKREAASVWTIDELHWFSKNSYNLAIKNLANWAPPQMLRLLVCCIGFIDQYPRDIDQQMSDDLSLRRMFCDFTAATALVGLARGNDNIEIRLQNYLCVRRHVDSFDTQLQKKTGNLEEEAEIDLRKKLAILAAFDFEAACQLKAWDDLGEIILKADACKSTAVYEIMADIILCSQAPTATLVHTLKKIINEAWGMDSLDSAKLAKYIRCLFQITIAENVELAEQLLDQACGYASEAAESDQPMISEEIEWMATKAFNQAVDFYCSGEDQKSKDWADKALNIAHYCADEGQLERILQSKLVQLKFDS</sequence>
<reference evidence="2" key="1">
    <citation type="submission" date="2023-06" db="EMBL/GenBank/DDBJ databases">
        <title>Draft genome of Marssonina rosae.</title>
        <authorList>
            <person name="Cheng Q."/>
        </authorList>
    </citation>
    <scope>NUCLEOTIDE SEQUENCE</scope>
    <source>
        <strain evidence="2">R4</strain>
    </source>
</reference>
<evidence type="ECO:0008006" key="4">
    <source>
        <dbReference type="Google" id="ProtNLM"/>
    </source>
</evidence>
<proteinExistence type="predicted"/>
<dbReference type="GO" id="GO:0090173">
    <property type="term" value="P:regulation of synaptonemal complex assembly"/>
    <property type="evidence" value="ECO:0007669"/>
    <property type="project" value="InterPro"/>
</dbReference>
<dbReference type="EMBL" id="JAUBYV010000007">
    <property type="protein sequence ID" value="KAK2625835.1"/>
    <property type="molecule type" value="Genomic_DNA"/>
</dbReference>
<dbReference type="Proteomes" id="UP001285354">
    <property type="component" value="Unassembled WGS sequence"/>
</dbReference>
<name>A0AAD9T039_9HELO</name>
<comment type="caution">
    <text evidence="2">The sequence shown here is derived from an EMBL/GenBank/DDBJ whole genome shotgun (WGS) entry which is preliminary data.</text>
</comment>